<dbReference type="Proteomes" id="UP000625210">
    <property type="component" value="Unassembled WGS sequence"/>
</dbReference>
<evidence type="ECO:0000313" key="2">
    <source>
        <dbReference type="Proteomes" id="UP000625210"/>
    </source>
</evidence>
<evidence type="ECO:0000313" key="1">
    <source>
        <dbReference type="EMBL" id="GGE27564.1"/>
    </source>
</evidence>
<organism evidence="1 2">
    <name type="scientific">Marinithermofilum abyssi</name>
    <dbReference type="NCBI Taxonomy" id="1571185"/>
    <lineage>
        <taxon>Bacteria</taxon>
        <taxon>Bacillati</taxon>
        <taxon>Bacillota</taxon>
        <taxon>Bacilli</taxon>
        <taxon>Bacillales</taxon>
        <taxon>Thermoactinomycetaceae</taxon>
        <taxon>Marinithermofilum</taxon>
    </lineage>
</organism>
<sequence length="60" mass="6881">MDALIYLWNQLTFPNQIRFSVANVSILPCFVSYKEKNSLFRLLTLQNAYSVKLNGVLTAL</sequence>
<reference evidence="1" key="2">
    <citation type="submission" date="2020-09" db="EMBL/GenBank/DDBJ databases">
        <authorList>
            <person name="Sun Q."/>
            <person name="Zhou Y."/>
        </authorList>
    </citation>
    <scope>NUCLEOTIDE SEQUENCE</scope>
    <source>
        <strain evidence="1">CGMCC 1.15179</strain>
    </source>
</reference>
<keyword evidence="2" id="KW-1185">Reference proteome</keyword>
<name>A0A8J2VK65_9BACL</name>
<comment type="caution">
    <text evidence="1">The sequence shown here is derived from an EMBL/GenBank/DDBJ whole genome shotgun (WGS) entry which is preliminary data.</text>
</comment>
<dbReference type="EMBL" id="BMHQ01000014">
    <property type="protein sequence ID" value="GGE27564.1"/>
    <property type="molecule type" value="Genomic_DNA"/>
</dbReference>
<protein>
    <submittedName>
        <fullName evidence="1">Uncharacterized protein</fullName>
    </submittedName>
</protein>
<accession>A0A8J2VK65</accession>
<proteinExistence type="predicted"/>
<dbReference type="AlphaFoldDB" id="A0A8J2VK65"/>
<reference evidence="1" key="1">
    <citation type="journal article" date="2014" name="Int. J. Syst. Evol. Microbiol.">
        <title>Complete genome sequence of Corynebacterium casei LMG S-19264T (=DSM 44701T), isolated from a smear-ripened cheese.</title>
        <authorList>
            <consortium name="US DOE Joint Genome Institute (JGI-PGF)"/>
            <person name="Walter F."/>
            <person name="Albersmeier A."/>
            <person name="Kalinowski J."/>
            <person name="Ruckert C."/>
        </authorList>
    </citation>
    <scope>NUCLEOTIDE SEQUENCE</scope>
    <source>
        <strain evidence="1">CGMCC 1.15179</strain>
    </source>
</reference>
<gene>
    <name evidence="1" type="ORF">GCM10011571_32250</name>
</gene>